<evidence type="ECO:0000313" key="2">
    <source>
        <dbReference type="Proteomes" id="UP000813463"/>
    </source>
</evidence>
<reference evidence="3" key="2">
    <citation type="submission" date="2025-08" db="UniProtKB">
        <authorList>
            <consortium name="RefSeq"/>
        </authorList>
    </citation>
    <scope>IDENTIFICATION</scope>
    <source>
        <tissue evidence="3">Leaf</tissue>
    </source>
</reference>
<dbReference type="PANTHER" id="PTHR47718:SF17">
    <property type="entry name" value="PROTEIN FAR1-RELATED SEQUENCE 5-LIKE"/>
    <property type="match status" value="1"/>
</dbReference>
<dbReference type="InterPro" id="IPR004330">
    <property type="entry name" value="FAR1_DNA_bnd_dom"/>
</dbReference>
<dbReference type="KEGG" id="soe:110801706"/>
<evidence type="ECO:0000313" key="3">
    <source>
        <dbReference type="RefSeq" id="XP_021862801.1"/>
    </source>
</evidence>
<dbReference type="Pfam" id="PF03101">
    <property type="entry name" value="FAR1"/>
    <property type="match status" value="1"/>
</dbReference>
<dbReference type="Proteomes" id="UP000813463">
    <property type="component" value="Chromosome 1"/>
</dbReference>
<accession>A0A9R0J8D6</accession>
<dbReference type="OrthoDB" id="751756at2759"/>
<reference evidence="2" key="1">
    <citation type="journal article" date="2021" name="Nat. Commun.">
        <title>Genomic analyses provide insights into spinach domestication and the genetic basis of agronomic traits.</title>
        <authorList>
            <person name="Cai X."/>
            <person name="Sun X."/>
            <person name="Xu C."/>
            <person name="Sun H."/>
            <person name="Wang X."/>
            <person name="Ge C."/>
            <person name="Zhang Z."/>
            <person name="Wang Q."/>
            <person name="Fei Z."/>
            <person name="Jiao C."/>
            <person name="Wang Q."/>
        </authorList>
    </citation>
    <scope>NUCLEOTIDE SEQUENCE [LARGE SCALE GENOMIC DNA]</scope>
    <source>
        <strain evidence="2">cv. Varoflay</strain>
    </source>
</reference>
<dbReference type="PANTHER" id="PTHR47718">
    <property type="entry name" value="OS01G0519700 PROTEIN"/>
    <property type="match status" value="1"/>
</dbReference>
<name>A0A9R0J8D6_SPIOL</name>
<dbReference type="RefSeq" id="XP_021862801.1">
    <property type="nucleotide sequence ID" value="XM_022007109.1"/>
</dbReference>
<evidence type="ECO:0000259" key="1">
    <source>
        <dbReference type="Pfam" id="PF03101"/>
    </source>
</evidence>
<protein>
    <submittedName>
        <fullName evidence="3">Protein FAR1-RELATED SEQUENCE 5-like</fullName>
    </submittedName>
</protein>
<dbReference type="GeneID" id="110801706"/>
<dbReference type="AlphaFoldDB" id="A0A9R0J8D6"/>
<gene>
    <name evidence="3" type="primary">LOC110801706</name>
</gene>
<proteinExistence type="predicted"/>
<feature type="domain" description="FAR1" evidence="1">
    <location>
        <begin position="71"/>
        <end position="157"/>
    </location>
</feature>
<sequence>MASSVSTLCSMDDFTSKASIDAILAEINADNSSLLSALMKELSKEVVVVEEASASELMLKEVRSDDEAYEMYNDYAFRKGFSIRKGLIRTSRKTGLWIMRRFLCSNSGFKDVKKETLRKYERSELRTGCTAFISFSITNDGVWTVVRHNMTHNHHMIPADKRYLLRSQRDITREQLKYLSAMKASGCRVSDFLSARSWRIS</sequence>
<organism evidence="2 3">
    <name type="scientific">Spinacia oleracea</name>
    <name type="common">Spinach</name>
    <dbReference type="NCBI Taxonomy" id="3562"/>
    <lineage>
        <taxon>Eukaryota</taxon>
        <taxon>Viridiplantae</taxon>
        <taxon>Streptophyta</taxon>
        <taxon>Embryophyta</taxon>
        <taxon>Tracheophyta</taxon>
        <taxon>Spermatophyta</taxon>
        <taxon>Magnoliopsida</taxon>
        <taxon>eudicotyledons</taxon>
        <taxon>Gunneridae</taxon>
        <taxon>Pentapetalae</taxon>
        <taxon>Caryophyllales</taxon>
        <taxon>Chenopodiaceae</taxon>
        <taxon>Chenopodioideae</taxon>
        <taxon>Anserineae</taxon>
        <taxon>Spinacia</taxon>
    </lineage>
</organism>
<keyword evidence="2" id="KW-1185">Reference proteome</keyword>